<feature type="transmembrane region" description="Helical" evidence="5">
    <location>
        <begin position="105"/>
        <end position="129"/>
    </location>
</feature>
<organism evidence="7 8">
    <name type="scientific">Novosphingobium malaysiense</name>
    <dbReference type="NCBI Taxonomy" id="1348853"/>
    <lineage>
        <taxon>Bacteria</taxon>
        <taxon>Pseudomonadati</taxon>
        <taxon>Pseudomonadota</taxon>
        <taxon>Alphaproteobacteria</taxon>
        <taxon>Sphingomonadales</taxon>
        <taxon>Sphingomonadaceae</taxon>
        <taxon>Novosphingobium</taxon>
    </lineage>
</organism>
<comment type="caution">
    <text evidence="7">The sequence shown here is derived from an EMBL/GenBank/DDBJ whole genome shotgun (WGS) entry which is preliminary data.</text>
</comment>
<keyword evidence="8" id="KW-1185">Reference proteome</keyword>
<dbReference type="Proteomes" id="UP000031057">
    <property type="component" value="Unassembled WGS sequence"/>
</dbReference>
<dbReference type="STRING" id="1348853.LK12_05335"/>
<dbReference type="EMBL" id="JTDI01000002">
    <property type="protein sequence ID" value="KHK92263.1"/>
    <property type="molecule type" value="Genomic_DNA"/>
</dbReference>
<dbReference type="InterPro" id="IPR007267">
    <property type="entry name" value="GtrA_DPMS_TM"/>
</dbReference>
<comment type="subcellular location">
    <subcellularLocation>
        <location evidence="1">Membrane</location>
        <topology evidence="1">Multi-pass membrane protein</topology>
    </subcellularLocation>
</comment>
<keyword evidence="2 5" id="KW-0812">Transmembrane</keyword>
<name>A0A0B1ZSZ1_9SPHN</name>
<evidence type="ECO:0000256" key="4">
    <source>
        <dbReference type="ARBA" id="ARBA00023136"/>
    </source>
</evidence>
<keyword evidence="3 5" id="KW-1133">Transmembrane helix</keyword>
<feature type="transmembrane region" description="Helical" evidence="5">
    <location>
        <begin position="41"/>
        <end position="66"/>
    </location>
</feature>
<dbReference type="Pfam" id="PF04138">
    <property type="entry name" value="GtrA_DPMS_TM"/>
    <property type="match status" value="1"/>
</dbReference>
<evidence type="ECO:0000256" key="3">
    <source>
        <dbReference type="ARBA" id="ARBA00022989"/>
    </source>
</evidence>
<evidence type="ECO:0000256" key="1">
    <source>
        <dbReference type="ARBA" id="ARBA00004141"/>
    </source>
</evidence>
<evidence type="ECO:0000313" key="7">
    <source>
        <dbReference type="EMBL" id="KHK92263.1"/>
    </source>
</evidence>
<evidence type="ECO:0000256" key="5">
    <source>
        <dbReference type="SAM" id="Phobius"/>
    </source>
</evidence>
<evidence type="ECO:0000313" key="8">
    <source>
        <dbReference type="Proteomes" id="UP000031057"/>
    </source>
</evidence>
<feature type="domain" description="GtrA/DPMS transmembrane" evidence="6">
    <location>
        <begin position="21"/>
        <end position="129"/>
    </location>
</feature>
<feature type="transmembrane region" description="Helical" evidence="5">
    <location>
        <begin position="12"/>
        <end position="35"/>
    </location>
</feature>
<gene>
    <name evidence="7" type="ORF">LK12_05335</name>
</gene>
<accession>A0A0B1ZSZ1</accession>
<feature type="transmembrane region" description="Helical" evidence="5">
    <location>
        <begin position="78"/>
        <end position="99"/>
    </location>
</feature>
<sequence length="134" mass="14964">MRERFMGRRGCSLYIRNAFASTISFILDLFLIWIMVEHFGIQRYLAVVVGFVIANALHYVLARIWIFHGTERGVASGYALFLGNALFGLGVILGGFALLTEVFGVPYLVARIMASLFAGTLVFVLNATLNFRHL</sequence>
<dbReference type="GO" id="GO:0000271">
    <property type="term" value="P:polysaccharide biosynthetic process"/>
    <property type="evidence" value="ECO:0007669"/>
    <property type="project" value="InterPro"/>
</dbReference>
<reference evidence="7 8" key="1">
    <citation type="submission" date="2014-10" db="EMBL/GenBank/DDBJ databases">
        <title>Genome sequence of Novosphingobium malaysiense MUSC 273(T).</title>
        <authorList>
            <person name="Lee L.-H."/>
        </authorList>
    </citation>
    <scope>NUCLEOTIDE SEQUENCE [LARGE SCALE GENOMIC DNA]</scope>
    <source>
        <strain evidence="7 8">MUSC 273</strain>
    </source>
</reference>
<proteinExistence type="predicted"/>
<evidence type="ECO:0000259" key="6">
    <source>
        <dbReference type="Pfam" id="PF04138"/>
    </source>
</evidence>
<dbReference type="AlphaFoldDB" id="A0A0B1ZSZ1"/>
<keyword evidence="4 5" id="KW-0472">Membrane</keyword>
<dbReference type="GO" id="GO:0016020">
    <property type="term" value="C:membrane"/>
    <property type="evidence" value="ECO:0007669"/>
    <property type="project" value="UniProtKB-SubCell"/>
</dbReference>
<protein>
    <submittedName>
        <fullName evidence="7">Polysaccharide synthesis protein GtrA</fullName>
    </submittedName>
</protein>
<evidence type="ECO:0000256" key="2">
    <source>
        <dbReference type="ARBA" id="ARBA00022692"/>
    </source>
</evidence>